<dbReference type="FunFam" id="2.60.40.60:FF:000098">
    <property type="entry name" value="cadherin-23 isoform X1"/>
    <property type="match status" value="1"/>
</dbReference>
<reference evidence="17" key="1">
    <citation type="journal article" date="2023" name="G3 (Bethesda)">
        <title>Whole genome assemblies of Zophobas morio and Tenebrio molitor.</title>
        <authorList>
            <person name="Kaur S."/>
            <person name="Stinson S.A."/>
            <person name="diCenzo G.C."/>
        </authorList>
    </citation>
    <scope>NUCLEOTIDE SEQUENCE</scope>
    <source>
        <strain evidence="17">QUZm001</strain>
    </source>
</reference>
<keyword evidence="11" id="KW-1015">Disulfide bond</keyword>
<dbReference type="SUPFAM" id="SSF49313">
    <property type="entry name" value="Cadherin-like"/>
    <property type="match status" value="14"/>
</dbReference>
<dbReference type="GO" id="GO:0048513">
    <property type="term" value="P:animal organ development"/>
    <property type="evidence" value="ECO:0007669"/>
    <property type="project" value="UniProtKB-ARBA"/>
</dbReference>
<keyword evidence="18" id="KW-1185">Reference proteome</keyword>
<keyword evidence="9 15" id="KW-1133">Transmembrane helix</keyword>
<evidence type="ECO:0000256" key="10">
    <source>
        <dbReference type="ARBA" id="ARBA00023136"/>
    </source>
</evidence>
<feature type="domain" description="Cadherin" evidence="16">
    <location>
        <begin position="1055"/>
        <end position="1162"/>
    </location>
</feature>
<evidence type="ECO:0000256" key="3">
    <source>
        <dbReference type="ARBA" id="ARBA00022536"/>
    </source>
</evidence>
<dbReference type="PANTHER" id="PTHR24025:SF23">
    <property type="entry name" value="NEURAL-CADHERIN"/>
    <property type="match status" value="1"/>
</dbReference>
<dbReference type="FunFam" id="2.60.40.60:FF:000168">
    <property type="entry name" value="Cadherin-related family member 2"/>
    <property type="match status" value="1"/>
</dbReference>
<dbReference type="EMBL" id="JALNTZ010000004">
    <property type="protein sequence ID" value="KAJ3654700.1"/>
    <property type="molecule type" value="Genomic_DNA"/>
</dbReference>
<organism evidence="17 18">
    <name type="scientific">Zophobas morio</name>
    <dbReference type="NCBI Taxonomy" id="2755281"/>
    <lineage>
        <taxon>Eukaryota</taxon>
        <taxon>Metazoa</taxon>
        <taxon>Ecdysozoa</taxon>
        <taxon>Arthropoda</taxon>
        <taxon>Hexapoda</taxon>
        <taxon>Insecta</taxon>
        <taxon>Pterygota</taxon>
        <taxon>Neoptera</taxon>
        <taxon>Endopterygota</taxon>
        <taxon>Coleoptera</taxon>
        <taxon>Polyphaga</taxon>
        <taxon>Cucujiformia</taxon>
        <taxon>Tenebrionidae</taxon>
        <taxon>Zophobas</taxon>
    </lineage>
</organism>
<evidence type="ECO:0000256" key="12">
    <source>
        <dbReference type="ARBA" id="ARBA00023180"/>
    </source>
</evidence>
<dbReference type="GO" id="GO:0005509">
    <property type="term" value="F:calcium ion binding"/>
    <property type="evidence" value="ECO:0007669"/>
    <property type="project" value="UniProtKB-UniRule"/>
</dbReference>
<keyword evidence="2" id="KW-1003">Cell membrane</keyword>
<feature type="domain" description="Cadherin" evidence="16">
    <location>
        <begin position="506"/>
        <end position="619"/>
    </location>
</feature>
<evidence type="ECO:0000256" key="5">
    <source>
        <dbReference type="ARBA" id="ARBA00022729"/>
    </source>
</evidence>
<feature type="domain" description="Cadherin" evidence="16">
    <location>
        <begin position="1273"/>
        <end position="1383"/>
    </location>
</feature>
<keyword evidence="12" id="KW-0325">Glycoprotein</keyword>
<dbReference type="Gene3D" id="2.60.40.60">
    <property type="entry name" value="Cadherins"/>
    <property type="match status" value="14"/>
</dbReference>
<dbReference type="FunFam" id="2.60.40.60:FF:000015">
    <property type="entry name" value="FAT atypical cadherin 1"/>
    <property type="match status" value="1"/>
</dbReference>
<dbReference type="GO" id="GO:0007156">
    <property type="term" value="P:homophilic cell adhesion via plasma membrane adhesion molecules"/>
    <property type="evidence" value="ECO:0007669"/>
    <property type="project" value="InterPro"/>
</dbReference>
<comment type="subcellular location">
    <subcellularLocation>
        <location evidence="1">Cell membrane</location>
        <topology evidence="1">Single-pass type I membrane protein</topology>
    </subcellularLocation>
</comment>
<gene>
    <name evidence="17" type="ORF">Zmor_013872</name>
</gene>
<evidence type="ECO:0000256" key="14">
    <source>
        <dbReference type="PROSITE-ProRule" id="PRU00043"/>
    </source>
</evidence>
<keyword evidence="7 14" id="KW-0106">Calcium</keyword>
<evidence type="ECO:0000256" key="15">
    <source>
        <dbReference type="SAM" id="Phobius"/>
    </source>
</evidence>
<keyword evidence="8" id="KW-0130">Cell adhesion</keyword>
<proteinExistence type="predicted"/>
<dbReference type="SMART" id="SM00112">
    <property type="entry name" value="CA"/>
    <property type="match status" value="14"/>
</dbReference>
<dbReference type="PROSITE" id="PS00232">
    <property type="entry name" value="CADHERIN_1"/>
    <property type="match status" value="6"/>
</dbReference>
<dbReference type="GO" id="GO:0005886">
    <property type="term" value="C:plasma membrane"/>
    <property type="evidence" value="ECO:0007669"/>
    <property type="project" value="UniProtKB-SubCell"/>
</dbReference>
<feature type="domain" description="Cadherin" evidence="16">
    <location>
        <begin position="955"/>
        <end position="1054"/>
    </location>
</feature>
<dbReference type="PROSITE" id="PS50268">
    <property type="entry name" value="CADHERIN_2"/>
    <property type="match status" value="14"/>
</dbReference>
<evidence type="ECO:0000313" key="18">
    <source>
        <dbReference type="Proteomes" id="UP001168821"/>
    </source>
</evidence>
<dbReference type="InterPro" id="IPR015919">
    <property type="entry name" value="Cadherin-like_sf"/>
</dbReference>
<dbReference type="PRINTS" id="PR00205">
    <property type="entry name" value="CADHERIN"/>
</dbReference>
<evidence type="ECO:0000256" key="2">
    <source>
        <dbReference type="ARBA" id="ARBA00022475"/>
    </source>
</evidence>
<dbReference type="CDD" id="cd11304">
    <property type="entry name" value="Cadherin_repeat"/>
    <property type="match status" value="14"/>
</dbReference>
<dbReference type="FunFam" id="2.60.40.60:FF:000092">
    <property type="entry name" value="Protocadherin 8"/>
    <property type="match status" value="1"/>
</dbReference>
<dbReference type="FunFam" id="2.60.40.60:FF:000266">
    <property type="entry name" value="Cadherin 23"/>
    <property type="match status" value="1"/>
</dbReference>
<dbReference type="GO" id="GO:0005911">
    <property type="term" value="C:cell-cell junction"/>
    <property type="evidence" value="ECO:0007669"/>
    <property type="project" value="TreeGrafter"/>
</dbReference>
<feature type="domain" description="Cadherin" evidence="16">
    <location>
        <begin position="1388"/>
        <end position="1508"/>
    </location>
</feature>
<sequence length="1928" mass="213942">MDGFGCKRQAMDVEGKYWLGFEEEYTKMKKRHLTEALGLALKFLRALPLGFVSGCCANLPPVFTMDMNNLAISERTPVGREIYILKGSDPENGPVHFALEGTDVLQVNRNTGAVTVVKPLDYETNTTLKVIVSIEDEVQGGRNNVVSVPTNVIILDENDNAPDFIDAPYDILAQEDAQIGTTIFSKVLVEDKDTIGANLEVECINLPEYHDACDFFQVETIESLQNSYHGAIILRQKLNYTAQQKHQFLLKATDGQLSSSTNVTVNIGDVQDTPPRFIGDLKAEVDENASINTLIMTVHAEDGDRGVPRKIVYELINNPLDYFILDAITGELRTARPLDKEAVDNPQGILTLNIKAHELVDGVKGTDPSTVTNAEATIKIRDVNDEPPSFNKREYFIQIPENISEGSALPSLDMVVTDPDEGNNSVFSLQLDDISSSFSIEPKVVTGSSPVIIRVANSSLDYEDLNQRKFIILAVAKELYTSERLSSTATVTVTVTDINDNAPTFDQEGYSAAISEVSSPGTPVITITARDRDSGNFGENGIFYHLSGSGSERFAVHERTGTVSVAECDKPGKEPCLDFEEKEEYRLHFIATDDEGKGQTTRVPLKILLTDSNDNPPVFTQSIYRVFINEGAVKFDPDLVVEAVDADKTSHVTYSIISGNDDGLFSIEPNSGKIRIASNKGLDVSNDTDNIVLLTVMASDGTFTSTSLVNVTVRDVNNNYPIFVEESYVEAVAEDAEVGKTIVQVRATDMDMGANAEVSYDIRKGAYEDFQIDEVTGTVVVASKLDYDRRNTYTMEIIARDHGEPPLTGTTTLTVNVINTNDKTPYFVPTTQKAEIMEDAAIGTLVHTLVGLDPDVNSSEALNFAATEPITALDKHGNEVIGDDTFKSFFTVDKNTGKVTVEKKLQRDIAATVRITVLITDITAPTVQQGEGLLIITITDVNDSPPTFSSPWTPFDPTYTLELKEEQPVGTIVSKYKAVDQDSDIAAYAIIPESEHFQINNGTGIIQIKKQIDYEETQELTFTIYAFDSGVPQLNATATVNVKVININDNDPVFSASSYNASVHENSPNGTFVARVKATDGDSGDFGKITYTLTGEHSGNFEIGSESGVITVANSGFLDHEVVQEVVVQVVASDGAPNNVKRSATVPVNVKILDVNDNKPKFNQSEYNVTVIENVRLNPPVPLLQVNATDEDSGINGNIHYEIIGGNDRDIFLLGVETGILYPHKSLLGQNRDFRLQIEARDGGGNGQLFDRAVINVQVLNVNEHRPEFIMPFLQNATVEITENAAVANYLVMTVKATDVDENENGRITYHLKVDGQDVQETDEFSIDANTGELRSKKFLDREEKAKYELVLVAKDHGSPKWFETLRYLTILLVDTNDNRPEFPDSQSTNPYHFYVTENEPSGTRIGQVKALDRDEGTHAKVYYYFLKGNENGDFRLDKLDGYLYTNKAFDREDRDDYSLYILANNDPDFYLSPEDKDKLNEDEVIHDSSIAKVKVTVNDVNDNIPIFEQSVYNTAVNAMANINDFVTNVTAFDPDLGPNGSLTYYIKASNLYKYGSNKSSGSIIPSPFNITERGEISTATYLAENNQHRFVIDIIARENAFPEREAYTQVHVWIFEPEQLIRVILSRPSDEVTRERDEIIAELSNATESLVIIDEIRYHTDDNGYKNEDWSDMYILVVDPLTQTILPVPDVLKIIDSKYDFLKDYYAGFAIENVLPAFVMEKDESFDPALAALIALLIVLFVGVITFIIVCCCLRHWVISPSDLKKKDALIKKAIIDDLNTTENPLWIEQKLKIYEEQELTMQVFNEPEQNVVARRNSDDFIPEDNTYATIQHPNRRGSSHIASRSLAEDLADYATLSGLPHQTDSSHSSLRGAPNYYEAAMGFQGSTFQVPERIGDTDYDSYRTRFKGSELTINQEGQPEYVAELI</sequence>
<dbReference type="FunFam" id="2.60.40.60:FF:000118">
    <property type="entry name" value="protocadherin Fat 4"/>
    <property type="match status" value="1"/>
</dbReference>
<keyword evidence="6" id="KW-0677">Repeat</keyword>
<dbReference type="GO" id="GO:0007163">
    <property type="term" value="P:establishment or maintenance of cell polarity"/>
    <property type="evidence" value="ECO:0007669"/>
    <property type="project" value="UniProtKB-ARBA"/>
</dbReference>
<dbReference type="InterPro" id="IPR002126">
    <property type="entry name" value="Cadherin-like_dom"/>
</dbReference>
<dbReference type="Pfam" id="PF00028">
    <property type="entry name" value="Cadherin"/>
    <property type="match status" value="12"/>
</dbReference>
<evidence type="ECO:0000256" key="8">
    <source>
        <dbReference type="ARBA" id="ARBA00022889"/>
    </source>
</evidence>
<evidence type="ECO:0000256" key="11">
    <source>
        <dbReference type="ARBA" id="ARBA00023157"/>
    </source>
</evidence>
<keyword evidence="4 15" id="KW-0812">Transmembrane</keyword>
<dbReference type="InterPro" id="IPR020894">
    <property type="entry name" value="Cadherin_CS"/>
</dbReference>
<feature type="domain" description="Cadherin" evidence="16">
    <location>
        <begin position="724"/>
        <end position="827"/>
    </location>
</feature>
<feature type="domain" description="Cadherin" evidence="16">
    <location>
        <begin position="391"/>
        <end position="505"/>
    </location>
</feature>
<feature type="domain" description="Cadherin" evidence="16">
    <location>
        <begin position="1509"/>
        <end position="1631"/>
    </location>
</feature>
<accession>A0AA38IEP6</accession>
<evidence type="ECO:0000256" key="4">
    <source>
        <dbReference type="ARBA" id="ARBA00022692"/>
    </source>
</evidence>
<dbReference type="FunFam" id="2.60.40.60:FF:000394">
    <property type="entry name" value="Cadherin 23"/>
    <property type="match status" value="1"/>
</dbReference>
<dbReference type="FunFam" id="2.60.40.60:FF:000378">
    <property type="entry name" value="Cadherin-87A"/>
    <property type="match status" value="1"/>
</dbReference>
<dbReference type="GO" id="GO:0007424">
    <property type="term" value="P:open tracheal system development"/>
    <property type="evidence" value="ECO:0007669"/>
    <property type="project" value="UniProtKB-ARBA"/>
</dbReference>
<dbReference type="GO" id="GO:0001736">
    <property type="term" value="P:establishment of planar polarity"/>
    <property type="evidence" value="ECO:0007669"/>
    <property type="project" value="UniProtKB-ARBA"/>
</dbReference>
<feature type="domain" description="Cadherin" evidence="16">
    <location>
        <begin position="283"/>
        <end position="390"/>
    </location>
</feature>
<dbReference type="FunFam" id="2.60.40.60:FF:000013">
    <property type="entry name" value="Cadherin EGF LAG seven-pass G-type receptor"/>
    <property type="match status" value="1"/>
</dbReference>
<feature type="domain" description="Cadherin" evidence="16">
    <location>
        <begin position="620"/>
        <end position="723"/>
    </location>
</feature>
<keyword evidence="5" id="KW-0732">Signal</keyword>
<dbReference type="InterPro" id="IPR050971">
    <property type="entry name" value="Cadherin-domain_protein"/>
</dbReference>
<evidence type="ECO:0000256" key="9">
    <source>
        <dbReference type="ARBA" id="ARBA00022989"/>
    </source>
</evidence>
<evidence type="ECO:0000256" key="13">
    <source>
        <dbReference type="ARBA" id="ARBA00059331"/>
    </source>
</evidence>
<evidence type="ECO:0000259" key="16">
    <source>
        <dbReference type="PROSITE" id="PS50268"/>
    </source>
</evidence>
<evidence type="ECO:0000256" key="6">
    <source>
        <dbReference type="ARBA" id="ARBA00022737"/>
    </source>
</evidence>
<dbReference type="PANTHER" id="PTHR24025">
    <property type="entry name" value="DESMOGLEIN FAMILY MEMBER"/>
    <property type="match status" value="1"/>
</dbReference>
<feature type="transmembrane region" description="Helical" evidence="15">
    <location>
        <begin position="1731"/>
        <end position="1759"/>
    </location>
</feature>
<dbReference type="GO" id="GO:0030855">
    <property type="term" value="P:epithelial cell differentiation"/>
    <property type="evidence" value="ECO:0007669"/>
    <property type="project" value="UniProtKB-ARBA"/>
</dbReference>
<keyword evidence="10 15" id="KW-0472">Membrane</keyword>
<dbReference type="FunFam" id="2.60.40.60:FF:000026">
    <property type="entry name" value="FAT atypical cadherin 1"/>
    <property type="match status" value="1"/>
</dbReference>
<comment type="function">
    <text evidence="13">Cadherins are calcium-dependent cell adhesion proteins. They preferentially interact with themselves in a homophilic manner in connecting cells.</text>
</comment>
<feature type="domain" description="Cadherin" evidence="16">
    <location>
        <begin position="64"/>
        <end position="164"/>
    </location>
</feature>
<dbReference type="Proteomes" id="UP001168821">
    <property type="component" value="Unassembled WGS sequence"/>
</dbReference>
<feature type="domain" description="Cadherin" evidence="16">
    <location>
        <begin position="165"/>
        <end position="277"/>
    </location>
</feature>
<feature type="domain" description="Cadherin" evidence="16">
    <location>
        <begin position="828"/>
        <end position="948"/>
    </location>
</feature>
<comment type="caution">
    <text evidence="17">The sequence shown here is derived from an EMBL/GenBank/DDBJ whole genome shotgun (WGS) entry which is preliminary data.</text>
</comment>
<protein>
    <recommendedName>
        <fullName evidence="16">Cadherin domain-containing protein</fullName>
    </recommendedName>
</protein>
<evidence type="ECO:0000256" key="7">
    <source>
        <dbReference type="ARBA" id="ARBA00022837"/>
    </source>
</evidence>
<feature type="domain" description="Cadherin" evidence="16">
    <location>
        <begin position="1163"/>
        <end position="1269"/>
    </location>
</feature>
<evidence type="ECO:0000256" key="1">
    <source>
        <dbReference type="ARBA" id="ARBA00004251"/>
    </source>
</evidence>
<keyword evidence="3" id="KW-0245">EGF-like domain</keyword>
<evidence type="ECO:0000313" key="17">
    <source>
        <dbReference type="EMBL" id="KAJ3654700.1"/>
    </source>
</evidence>
<name>A0AA38IEP6_9CUCU</name>